<accession>A0ABT9SYT7</accession>
<dbReference type="NCBIfam" id="NF010463">
    <property type="entry name" value="PRK13888.1"/>
    <property type="match status" value="1"/>
</dbReference>
<dbReference type="SUPFAM" id="SSF53955">
    <property type="entry name" value="Lysozyme-like"/>
    <property type="match status" value="1"/>
</dbReference>
<dbReference type="CDD" id="cd13400">
    <property type="entry name" value="LT_IagB-like"/>
    <property type="match status" value="1"/>
</dbReference>
<dbReference type="EMBL" id="JAUSSK010000002">
    <property type="protein sequence ID" value="MDQ0009147.1"/>
    <property type="molecule type" value="Genomic_DNA"/>
</dbReference>
<comment type="caution">
    <text evidence="1">The sequence shown here is derived from an EMBL/GenBank/DDBJ whole genome shotgun (WGS) entry which is preliminary data.</text>
</comment>
<evidence type="ECO:0008006" key="3">
    <source>
        <dbReference type="Google" id="ProtNLM"/>
    </source>
</evidence>
<dbReference type="Proteomes" id="UP001237737">
    <property type="component" value="Unassembled WGS sequence"/>
</dbReference>
<sequence>MVACSLGAALAYDVPANVLLAVAEKEAGKPGQWVRNDNGTFDVGALQFNTAYLRDLDRYGITAADVAAPGCYSFMLAAWRIRGHLTHDSGDVWTRASNYHSRTPRFNVRYRADLIRRAVRWTTWLDSHFPTHDAVVDITPYGTR</sequence>
<dbReference type="InterPro" id="IPR023346">
    <property type="entry name" value="Lysozyme-like_dom_sf"/>
</dbReference>
<evidence type="ECO:0000313" key="1">
    <source>
        <dbReference type="EMBL" id="MDQ0009147.1"/>
    </source>
</evidence>
<proteinExistence type="predicted"/>
<keyword evidence="2" id="KW-1185">Reference proteome</keyword>
<evidence type="ECO:0000313" key="2">
    <source>
        <dbReference type="Proteomes" id="UP001237737"/>
    </source>
</evidence>
<organism evidence="1 2">
    <name type="scientific">Luteibacter jiangsuensis</name>
    <dbReference type="NCBI Taxonomy" id="637577"/>
    <lineage>
        <taxon>Bacteria</taxon>
        <taxon>Pseudomonadati</taxon>
        <taxon>Pseudomonadota</taxon>
        <taxon>Gammaproteobacteria</taxon>
        <taxon>Lysobacterales</taxon>
        <taxon>Rhodanobacteraceae</taxon>
        <taxon>Luteibacter</taxon>
    </lineage>
</organism>
<reference evidence="1 2" key="1">
    <citation type="submission" date="2023-07" db="EMBL/GenBank/DDBJ databases">
        <title>Sorghum-associated microbial communities from plants grown in Nebraska, USA.</title>
        <authorList>
            <person name="Schachtman D."/>
        </authorList>
    </citation>
    <scope>NUCLEOTIDE SEQUENCE [LARGE SCALE GENOMIC DNA]</scope>
    <source>
        <strain evidence="1 2">CC60</strain>
    </source>
</reference>
<protein>
    <recommendedName>
        <fullName evidence="3">Transglycosylase-like protein with SLT domain</fullName>
    </recommendedName>
</protein>
<name>A0ABT9SYT7_9GAMM</name>
<gene>
    <name evidence="1" type="ORF">J2T07_001324</name>
</gene>